<evidence type="ECO:0000256" key="3">
    <source>
        <dbReference type="RuleBase" id="RU004075"/>
    </source>
</evidence>
<dbReference type="AlphaFoldDB" id="A0AAW3NDM7"/>
<comment type="similarity">
    <text evidence="3">Belongs to the class-V pyridoxal-phosphate-dependent aminotransferase family.</text>
</comment>
<name>A0AAW3NDM7_9BURK</name>
<dbReference type="InterPro" id="IPR000192">
    <property type="entry name" value="Aminotrans_V_dom"/>
</dbReference>
<accession>A0AAW3NDM7</accession>
<dbReference type="Gene3D" id="3.40.640.10">
    <property type="entry name" value="Type I PLP-dependent aspartate aminotransferase-like (Major domain)"/>
    <property type="match status" value="1"/>
</dbReference>
<keyword evidence="6" id="KW-0808">Transferase</keyword>
<reference evidence="6 7" key="1">
    <citation type="submission" date="2015-11" db="EMBL/GenBank/DDBJ databases">
        <title>Expanding the genomic diversity of Burkholderia species for the development of highly accurate diagnostics.</title>
        <authorList>
            <person name="Sahl J."/>
            <person name="Keim P."/>
            <person name="Wagner D."/>
        </authorList>
    </citation>
    <scope>NUCLEOTIDE SEQUENCE [LARGE SCALE GENOMIC DNA]</scope>
    <source>
        <strain evidence="6 7">MSMB1137WGS</strain>
    </source>
</reference>
<dbReference type="GO" id="GO:0008483">
    <property type="term" value="F:transaminase activity"/>
    <property type="evidence" value="ECO:0007669"/>
    <property type="project" value="UniProtKB-KW"/>
</dbReference>
<feature type="domain" description="Aminotransferase class V" evidence="5">
    <location>
        <begin position="9"/>
        <end position="369"/>
    </location>
</feature>
<dbReference type="RefSeq" id="WP_059925900.1">
    <property type="nucleotide sequence ID" value="NZ_LPDO01000022.1"/>
</dbReference>
<comment type="caution">
    <text evidence="6">The sequence shown here is derived from an EMBL/GenBank/DDBJ whole genome shotgun (WGS) entry which is preliminary data.</text>
</comment>
<evidence type="ECO:0000256" key="1">
    <source>
        <dbReference type="ARBA" id="ARBA00001933"/>
    </source>
</evidence>
<dbReference type="Gene3D" id="3.90.1150.10">
    <property type="entry name" value="Aspartate Aminotransferase, domain 1"/>
    <property type="match status" value="1"/>
</dbReference>
<evidence type="ECO:0000256" key="4">
    <source>
        <dbReference type="RuleBase" id="RU004504"/>
    </source>
</evidence>
<evidence type="ECO:0000313" key="7">
    <source>
        <dbReference type="Proteomes" id="UP000056732"/>
    </source>
</evidence>
<dbReference type="PANTHER" id="PTHR43586">
    <property type="entry name" value="CYSTEINE DESULFURASE"/>
    <property type="match status" value="1"/>
</dbReference>
<dbReference type="InterPro" id="IPR015424">
    <property type="entry name" value="PyrdxlP-dep_Trfase"/>
</dbReference>
<comment type="cofactor">
    <cofactor evidence="1 4">
        <name>pyridoxal 5'-phosphate</name>
        <dbReference type="ChEBI" id="CHEBI:597326"/>
    </cofactor>
</comment>
<dbReference type="SUPFAM" id="SSF53383">
    <property type="entry name" value="PLP-dependent transferases"/>
    <property type="match status" value="1"/>
</dbReference>
<dbReference type="InterPro" id="IPR015422">
    <property type="entry name" value="PyrdxlP-dep_Trfase_small"/>
</dbReference>
<evidence type="ECO:0000259" key="5">
    <source>
        <dbReference type="Pfam" id="PF00266"/>
    </source>
</evidence>
<keyword evidence="6" id="KW-0032">Aminotransferase</keyword>
<gene>
    <name evidence="6" type="ORF">WK53_24605</name>
</gene>
<keyword evidence="2" id="KW-0663">Pyridoxal phosphate</keyword>
<dbReference type="InterPro" id="IPR015421">
    <property type="entry name" value="PyrdxlP-dep_Trfase_major"/>
</dbReference>
<dbReference type="PROSITE" id="PS00595">
    <property type="entry name" value="AA_TRANSFER_CLASS_5"/>
    <property type="match status" value="1"/>
</dbReference>
<dbReference type="InterPro" id="IPR020578">
    <property type="entry name" value="Aminotrans_V_PyrdxlP_BS"/>
</dbReference>
<sequence>MALVHFNTAGAGLPASSTVEAMTAYLLSESRYGAYETEAAYAQTLNGTRNRLAGLLGVASSDQIALFDSGTRAWHTCVNAITTWPRGGRVWTTPYEYAGNLLALQTLCRRFELHLQVIPTTGDGELDLDWMMEQADDRLCLVSIVHIPSACGTVLPIDAIGKILREESPQALYAVDACQSVGQLSINCVEIGCDLLTAAGRKFLRGPRGTGFAFVSSRWLARAGDHPVDLHAADVKSLNERHVHDGTARRLELTEMHCAAIVGLGDAIANAEKVDLGEARALYRELGDRLRDNPKLSVLTPGRHHSGILSFFHRNCAAATVVEHLRACRINAWVIKGTHTPLYMSREKIDTAVRLSLHCTNQASDLDLLDQALFTLEQRNLIS</sequence>
<dbReference type="PANTHER" id="PTHR43586:SF24">
    <property type="entry name" value="BLR4730 PROTEIN"/>
    <property type="match status" value="1"/>
</dbReference>
<evidence type="ECO:0000313" key="6">
    <source>
        <dbReference type="EMBL" id="KVT60146.1"/>
    </source>
</evidence>
<organism evidence="6 7">
    <name type="scientific">Burkholderia ubonensis</name>
    <dbReference type="NCBI Taxonomy" id="101571"/>
    <lineage>
        <taxon>Bacteria</taxon>
        <taxon>Pseudomonadati</taxon>
        <taxon>Pseudomonadota</taxon>
        <taxon>Betaproteobacteria</taxon>
        <taxon>Burkholderiales</taxon>
        <taxon>Burkholderiaceae</taxon>
        <taxon>Burkholderia</taxon>
        <taxon>Burkholderia cepacia complex</taxon>
    </lineage>
</organism>
<proteinExistence type="inferred from homology"/>
<dbReference type="EMBL" id="LPDO01000022">
    <property type="protein sequence ID" value="KVT60146.1"/>
    <property type="molecule type" value="Genomic_DNA"/>
</dbReference>
<dbReference type="Pfam" id="PF00266">
    <property type="entry name" value="Aminotran_5"/>
    <property type="match status" value="1"/>
</dbReference>
<dbReference type="Proteomes" id="UP000056732">
    <property type="component" value="Unassembled WGS sequence"/>
</dbReference>
<evidence type="ECO:0000256" key="2">
    <source>
        <dbReference type="ARBA" id="ARBA00022898"/>
    </source>
</evidence>
<protein>
    <submittedName>
        <fullName evidence="6">Aminotransferase</fullName>
    </submittedName>
</protein>